<evidence type="ECO:0000313" key="1">
    <source>
        <dbReference type="EMBL" id="UOE38034.1"/>
    </source>
</evidence>
<sequence length="180" mass="20358">MNFFIKILPLHVMKKYFLVYILIGLTLLSCGSDDDSLQKVDQKLQIFMKDSAGNDLVNPVKVGSYSGIIWNDELASSDIANVNFTRSMLSDSTFYMEYLAGATREFVSESSDGSKIYRSEIQVSLTKKLSATQFAPVDIDTLQIFYRMTPSVFEVSQVYFNKSLKFTKIPDQPNVVTIIK</sequence>
<name>A0ABY4BGK6_9FLAO</name>
<organism evidence="1 2">
    <name type="scientific">Chryseobacterium oryzae</name>
    <dbReference type="NCBI Taxonomy" id="2929799"/>
    <lineage>
        <taxon>Bacteria</taxon>
        <taxon>Pseudomonadati</taxon>
        <taxon>Bacteroidota</taxon>
        <taxon>Flavobacteriia</taxon>
        <taxon>Flavobacteriales</taxon>
        <taxon>Weeksellaceae</taxon>
        <taxon>Chryseobacterium group</taxon>
        <taxon>Chryseobacterium</taxon>
    </lineage>
</organism>
<dbReference type="EMBL" id="CP094529">
    <property type="protein sequence ID" value="UOE38034.1"/>
    <property type="molecule type" value="Genomic_DNA"/>
</dbReference>
<keyword evidence="2" id="KW-1185">Reference proteome</keyword>
<evidence type="ECO:0000313" key="2">
    <source>
        <dbReference type="Proteomes" id="UP000831068"/>
    </source>
</evidence>
<dbReference type="Proteomes" id="UP000831068">
    <property type="component" value="Chromosome"/>
</dbReference>
<reference evidence="1 2" key="1">
    <citation type="submission" date="2022-03" db="EMBL/GenBank/DDBJ databases">
        <title>Chryseobacterium sp. isolated from the Andong Sikhe.</title>
        <authorList>
            <person name="Won M."/>
            <person name="Kim S.-J."/>
            <person name="Kwon S.-W."/>
        </authorList>
    </citation>
    <scope>NUCLEOTIDE SEQUENCE [LARGE SCALE GENOMIC DNA]</scope>
    <source>
        <strain evidence="1 2">ADR-1</strain>
    </source>
</reference>
<gene>
    <name evidence="1" type="ORF">MTP08_13420</name>
</gene>
<accession>A0ABY4BGK6</accession>
<dbReference type="RefSeq" id="WP_243576372.1">
    <property type="nucleotide sequence ID" value="NZ_CP094529.1"/>
</dbReference>
<dbReference type="PROSITE" id="PS51257">
    <property type="entry name" value="PROKAR_LIPOPROTEIN"/>
    <property type="match status" value="1"/>
</dbReference>
<proteinExistence type="predicted"/>
<protein>
    <submittedName>
        <fullName evidence="1">Uncharacterized protein</fullName>
    </submittedName>
</protein>